<feature type="domain" description="CRM" evidence="2">
    <location>
        <begin position="2"/>
        <end position="97"/>
    </location>
</feature>
<organism evidence="3">
    <name type="scientific">marine metagenome</name>
    <dbReference type="NCBI Taxonomy" id="408172"/>
    <lineage>
        <taxon>unclassified sequences</taxon>
        <taxon>metagenomes</taxon>
        <taxon>ecological metagenomes</taxon>
    </lineage>
</organism>
<proteinExistence type="predicted"/>
<dbReference type="InterPro" id="IPR001890">
    <property type="entry name" value="RNA-binding_CRM"/>
</dbReference>
<reference evidence="3" key="1">
    <citation type="submission" date="2018-05" db="EMBL/GenBank/DDBJ databases">
        <authorList>
            <person name="Lanie J.A."/>
            <person name="Ng W.-L."/>
            <person name="Kazmierczak K.M."/>
            <person name="Andrzejewski T.M."/>
            <person name="Davidsen T.M."/>
            <person name="Wayne K.J."/>
            <person name="Tettelin H."/>
            <person name="Glass J.I."/>
            <person name="Rusch D."/>
            <person name="Podicherti R."/>
            <person name="Tsui H.-C.T."/>
            <person name="Winkler M.E."/>
        </authorList>
    </citation>
    <scope>NUCLEOTIDE SEQUENCE</scope>
</reference>
<keyword evidence="1" id="KW-0694">RNA-binding</keyword>
<evidence type="ECO:0000313" key="3">
    <source>
        <dbReference type="EMBL" id="SVC53788.1"/>
    </source>
</evidence>
<dbReference type="SUPFAM" id="SSF75471">
    <property type="entry name" value="YhbY-like"/>
    <property type="match status" value="1"/>
</dbReference>
<dbReference type="PANTHER" id="PTHR40065:SF3">
    <property type="entry name" value="RNA-BINDING PROTEIN YHBY"/>
    <property type="match status" value="1"/>
</dbReference>
<dbReference type="InterPro" id="IPR051925">
    <property type="entry name" value="RNA-binding_domain"/>
</dbReference>
<dbReference type="SMART" id="SM01103">
    <property type="entry name" value="CRS1_YhbY"/>
    <property type="match status" value="1"/>
</dbReference>
<dbReference type="PANTHER" id="PTHR40065">
    <property type="entry name" value="RNA-BINDING PROTEIN YHBY"/>
    <property type="match status" value="1"/>
</dbReference>
<dbReference type="EMBL" id="UINC01096694">
    <property type="protein sequence ID" value="SVC53788.1"/>
    <property type="molecule type" value="Genomic_DNA"/>
</dbReference>
<dbReference type="InterPro" id="IPR035920">
    <property type="entry name" value="YhbY-like_sf"/>
</dbReference>
<gene>
    <name evidence="3" type="ORF">METZ01_LOCUS306642</name>
</gene>
<dbReference type="GO" id="GO:0003723">
    <property type="term" value="F:RNA binding"/>
    <property type="evidence" value="ECO:0007669"/>
    <property type="project" value="UniProtKB-KW"/>
</dbReference>
<evidence type="ECO:0000259" key="2">
    <source>
        <dbReference type="PROSITE" id="PS51295"/>
    </source>
</evidence>
<name>A0A382MZM1_9ZZZZ</name>
<sequence length="97" mass="10634">MIRLSGKQIRHLRGLAHHHRIVVMMGNSGLTDTLKLEFDSALSAHELVKVKLPAGQSKEKRAILQLLCRAAGAVPVQLIGRVGIAYRPAETPRIILP</sequence>
<dbReference type="PROSITE" id="PS51295">
    <property type="entry name" value="CRM"/>
    <property type="match status" value="1"/>
</dbReference>
<accession>A0A382MZM1</accession>
<dbReference type="Pfam" id="PF01985">
    <property type="entry name" value="CRS1_YhbY"/>
    <property type="match status" value="1"/>
</dbReference>
<evidence type="ECO:0000256" key="1">
    <source>
        <dbReference type="ARBA" id="ARBA00022884"/>
    </source>
</evidence>
<dbReference type="AlphaFoldDB" id="A0A382MZM1"/>
<protein>
    <recommendedName>
        <fullName evidence="2">CRM domain-containing protein</fullName>
    </recommendedName>
</protein>
<dbReference type="Gene3D" id="3.30.110.60">
    <property type="entry name" value="YhbY-like"/>
    <property type="match status" value="1"/>
</dbReference>